<sequence length="53" mass="5920">MALTYCSAPATSVDGEHSFSKGHNQCSWNQQSMSSQTFRQQMSIGAWSEVPFF</sequence>
<proteinExistence type="predicted"/>
<gene>
    <name evidence="2" type="ORF">B0H17DRAFT_854738</name>
</gene>
<dbReference type="AlphaFoldDB" id="A0AAD7GX23"/>
<name>A0AAD7GX23_MYCRO</name>
<dbReference type="Pfam" id="PF05699">
    <property type="entry name" value="Dimer_Tnp_hAT"/>
    <property type="match status" value="1"/>
</dbReference>
<dbReference type="GO" id="GO:0046983">
    <property type="term" value="F:protein dimerization activity"/>
    <property type="evidence" value="ECO:0007669"/>
    <property type="project" value="InterPro"/>
</dbReference>
<evidence type="ECO:0000313" key="2">
    <source>
        <dbReference type="EMBL" id="KAJ7706907.1"/>
    </source>
</evidence>
<feature type="non-terminal residue" evidence="2">
    <location>
        <position position="53"/>
    </location>
</feature>
<dbReference type="Proteomes" id="UP001221757">
    <property type="component" value="Unassembled WGS sequence"/>
</dbReference>
<dbReference type="EMBL" id="JARKIE010000006">
    <property type="protein sequence ID" value="KAJ7706907.1"/>
    <property type="molecule type" value="Genomic_DNA"/>
</dbReference>
<evidence type="ECO:0000259" key="1">
    <source>
        <dbReference type="Pfam" id="PF05699"/>
    </source>
</evidence>
<dbReference type="InterPro" id="IPR008906">
    <property type="entry name" value="HATC_C_dom"/>
</dbReference>
<feature type="domain" description="HAT C-terminal dimerisation" evidence="1">
    <location>
        <begin position="1"/>
        <end position="47"/>
    </location>
</feature>
<keyword evidence="3" id="KW-1185">Reference proteome</keyword>
<accession>A0AAD7GX23</accession>
<comment type="caution">
    <text evidence="2">The sequence shown here is derived from an EMBL/GenBank/DDBJ whole genome shotgun (WGS) entry which is preliminary data.</text>
</comment>
<organism evidence="2 3">
    <name type="scientific">Mycena rosella</name>
    <name type="common">Pink bonnet</name>
    <name type="synonym">Agaricus rosellus</name>
    <dbReference type="NCBI Taxonomy" id="1033263"/>
    <lineage>
        <taxon>Eukaryota</taxon>
        <taxon>Fungi</taxon>
        <taxon>Dikarya</taxon>
        <taxon>Basidiomycota</taxon>
        <taxon>Agaricomycotina</taxon>
        <taxon>Agaricomycetes</taxon>
        <taxon>Agaricomycetidae</taxon>
        <taxon>Agaricales</taxon>
        <taxon>Marasmiineae</taxon>
        <taxon>Mycenaceae</taxon>
        <taxon>Mycena</taxon>
    </lineage>
</organism>
<reference evidence="2" key="1">
    <citation type="submission" date="2023-03" db="EMBL/GenBank/DDBJ databases">
        <title>Massive genome expansion in bonnet fungi (Mycena s.s.) driven by repeated elements and novel gene families across ecological guilds.</title>
        <authorList>
            <consortium name="Lawrence Berkeley National Laboratory"/>
            <person name="Harder C.B."/>
            <person name="Miyauchi S."/>
            <person name="Viragh M."/>
            <person name="Kuo A."/>
            <person name="Thoen E."/>
            <person name="Andreopoulos B."/>
            <person name="Lu D."/>
            <person name="Skrede I."/>
            <person name="Drula E."/>
            <person name="Henrissat B."/>
            <person name="Morin E."/>
            <person name="Kohler A."/>
            <person name="Barry K."/>
            <person name="LaButti K."/>
            <person name="Morin E."/>
            <person name="Salamov A."/>
            <person name="Lipzen A."/>
            <person name="Mereny Z."/>
            <person name="Hegedus B."/>
            <person name="Baldrian P."/>
            <person name="Stursova M."/>
            <person name="Weitz H."/>
            <person name="Taylor A."/>
            <person name="Grigoriev I.V."/>
            <person name="Nagy L.G."/>
            <person name="Martin F."/>
            <person name="Kauserud H."/>
        </authorList>
    </citation>
    <scope>NUCLEOTIDE SEQUENCE</scope>
    <source>
        <strain evidence="2">CBHHK067</strain>
    </source>
</reference>
<evidence type="ECO:0000313" key="3">
    <source>
        <dbReference type="Proteomes" id="UP001221757"/>
    </source>
</evidence>
<protein>
    <recommendedName>
        <fullName evidence="1">HAT C-terminal dimerisation domain-containing protein</fullName>
    </recommendedName>
</protein>